<gene>
    <name evidence="1" type="ORF">C1645_820240</name>
</gene>
<proteinExistence type="predicted"/>
<dbReference type="Proteomes" id="UP000265703">
    <property type="component" value="Unassembled WGS sequence"/>
</dbReference>
<comment type="caution">
    <text evidence="1">The sequence shown here is derived from an EMBL/GenBank/DDBJ whole genome shotgun (WGS) entry which is preliminary data.</text>
</comment>
<name>A0A397T773_9GLOM</name>
<accession>A0A397T773</accession>
<dbReference type="OrthoDB" id="2412271at2759"/>
<keyword evidence="2" id="KW-1185">Reference proteome</keyword>
<evidence type="ECO:0000313" key="1">
    <source>
        <dbReference type="EMBL" id="RIA92736.1"/>
    </source>
</evidence>
<dbReference type="EMBL" id="QKYT01000118">
    <property type="protein sequence ID" value="RIA92736.1"/>
    <property type="molecule type" value="Genomic_DNA"/>
</dbReference>
<protein>
    <submittedName>
        <fullName evidence="1">Uncharacterized protein</fullName>
    </submittedName>
</protein>
<evidence type="ECO:0000313" key="2">
    <source>
        <dbReference type="Proteomes" id="UP000265703"/>
    </source>
</evidence>
<dbReference type="AlphaFoldDB" id="A0A397T773"/>
<organism evidence="1 2">
    <name type="scientific">Glomus cerebriforme</name>
    <dbReference type="NCBI Taxonomy" id="658196"/>
    <lineage>
        <taxon>Eukaryota</taxon>
        <taxon>Fungi</taxon>
        <taxon>Fungi incertae sedis</taxon>
        <taxon>Mucoromycota</taxon>
        <taxon>Glomeromycotina</taxon>
        <taxon>Glomeromycetes</taxon>
        <taxon>Glomerales</taxon>
        <taxon>Glomeraceae</taxon>
        <taxon>Glomus</taxon>
    </lineage>
</organism>
<sequence length="230" mass="25553">MSATSPLPSMTSIHPHLELTTAGSSEFESSHVPTDMLINVFDSAFVPSEQNSPNASIIDQPISIPKEIMDITFNEIVSELIDMIINQLDFTHLSEPNPNLTKDQLSTRYLPSSTSIGVLDKSHSFTPSNTPISQDDSLIHTLSFDANVVVQRVQVAIKKDLCIKAIKAIRHKKEYLKSIKADESSSNCSQHALSPSLEYTYDGFRTVDDIKLDSSIQNHEELLAFTELFM</sequence>
<reference evidence="1 2" key="1">
    <citation type="submission" date="2018-06" db="EMBL/GenBank/DDBJ databases">
        <title>Comparative genomics reveals the genomic features of Rhizophagus irregularis, R. cerebriforme, R. diaphanum and Gigaspora rosea, and their symbiotic lifestyle signature.</title>
        <authorList>
            <person name="Morin E."/>
            <person name="San Clemente H."/>
            <person name="Chen E.C.H."/>
            <person name="De La Providencia I."/>
            <person name="Hainaut M."/>
            <person name="Kuo A."/>
            <person name="Kohler A."/>
            <person name="Murat C."/>
            <person name="Tang N."/>
            <person name="Roy S."/>
            <person name="Loubradou J."/>
            <person name="Henrissat B."/>
            <person name="Grigoriev I.V."/>
            <person name="Corradi N."/>
            <person name="Roux C."/>
            <person name="Martin F.M."/>
        </authorList>
    </citation>
    <scope>NUCLEOTIDE SEQUENCE [LARGE SCALE GENOMIC DNA]</scope>
    <source>
        <strain evidence="1 2">DAOM 227022</strain>
    </source>
</reference>